<comment type="caution">
    <text evidence="5">The sequence shown here is derived from an EMBL/GenBank/DDBJ whole genome shotgun (WGS) entry which is preliminary data.</text>
</comment>
<evidence type="ECO:0000313" key="6">
    <source>
        <dbReference type="Proteomes" id="UP001148313"/>
    </source>
</evidence>
<keyword evidence="1" id="KW-0805">Transcription regulation</keyword>
<dbReference type="PRINTS" id="PR00032">
    <property type="entry name" value="HTHARAC"/>
</dbReference>
<reference evidence="5" key="1">
    <citation type="submission" date="2022-11" db="EMBL/GenBank/DDBJ databases">
        <title>Hoeflea poritis sp. nov., isolated from scleractinian coral Porites lutea.</title>
        <authorList>
            <person name="Zhang G."/>
            <person name="Wei Q."/>
            <person name="Cai L."/>
        </authorList>
    </citation>
    <scope>NUCLEOTIDE SEQUENCE</scope>
    <source>
        <strain evidence="5">E7-10</strain>
    </source>
</reference>
<evidence type="ECO:0000313" key="5">
    <source>
        <dbReference type="EMBL" id="MDA4845892.1"/>
    </source>
</evidence>
<dbReference type="PROSITE" id="PS01124">
    <property type="entry name" value="HTH_ARAC_FAMILY_2"/>
    <property type="match status" value="1"/>
</dbReference>
<keyword evidence="3" id="KW-0804">Transcription</keyword>
<dbReference type="SMART" id="SM00342">
    <property type="entry name" value="HTH_ARAC"/>
    <property type="match status" value="1"/>
</dbReference>
<sequence>MTTDNCTVPSIQLDATVVGAKHCYDAWRESVRAVYDVEPAADVKSTTESIKAWLLKELIFSDVSFSPQQFRHCRRLAKDSNYISLQIYKSGRCLGTAGDQTWQVAPGDVHIFDFSREFSSVASKSTVIGCLIPHEFVGYDPARHPAHIMFSGSTPVGQFLASTMFALLSQLPRVGISEADDLSNGFCSLLQGLIEPQLPPKEKERNAGEERRNDMRSYLDRNLSDPNLNVNHLCRVFNISRPSVYRYFAEHGGVAQYIVQRRLKRAYFQLASVPEFHGRVKEVAHGLGFNDAAHFSRLFRRKFGVTPKQAANLSSAGRLSRDRNQLREQSINFSQLSEWIQSI</sequence>
<proteinExistence type="predicted"/>
<evidence type="ECO:0000259" key="4">
    <source>
        <dbReference type="PROSITE" id="PS01124"/>
    </source>
</evidence>
<dbReference type="InterPro" id="IPR009057">
    <property type="entry name" value="Homeodomain-like_sf"/>
</dbReference>
<evidence type="ECO:0000256" key="1">
    <source>
        <dbReference type="ARBA" id="ARBA00023015"/>
    </source>
</evidence>
<dbReference type="InterPro" id="IPR020449">
    <property type="entry name" value="Tscrpt_reg_AraC-type_HTH"/>
</dbReference>
<dbReference type="InterPro" id="IPR018060">
    <property type="entry name" value="HTH_AraC"/>
</dbReference>
<dbReference type="EMBL" id="JAPJZH010000006">
    <property type="protein sequence ID" value="MDA4845892.1"/>
    <property type="molecule type" value="Genomic_DNA"/>
</dbReference>
<evidence type="ECO:0000256" key="2">
    <source>
        <dbReference type="ARBA" id="ARBA00023125"/>
    </source>
</evidence>
<dbReference type="PANTHER" id="PTHR46796">
    <property type="entry name" value="HTH-TYPE TRANSCRIPTIONAL ACTIVATOR RHAS-RELATED"/>
    <property type="match status" value="1"/>
</dbReference>
<name>A0ABT4VMI0_9HYPH</name>
<gene>
    <name evidence="5" type="ORF">OOZ53_11065</name>
</gene>
<organism evidence="5 6">
    <name type="scientific">Hoeflea poritis</name>
    <dbReference type="NCBI Taxonomy" id="2993659"/>
    <lineage>
        <taxon>Bacteria</taxon>
        <taxon>Pseudomonadati</taxon>
        <taxon>Pseudomonadota</taxon>
        <taxon>Alphaproteobacteria</taxon>
        <taxon>Hyphomicrobiales</taxon>
        <taxon>Rhizobiaceae</taxon>
        <taxon>Hoeflea</taxon>
    </lineage>
</organism>
<dbReference type="RefSeq" id="WP_271089595.1">
    <property type="nucleotide sequence ID" value="NZ_JAPJZH010000006.1"/>
</dbReference>
<dbReference type="SUPFAM" id="SSF46689">
    <property type="entry name" value="Homeodomain-like"/>
    <property type="match status" value="1"/>
</dbReference>
<feature type="domain" description="HTH araC/xylS-type" evidence="4">
    <location>
        <begin position="213"/>
        <end position="313"/>
    </location>
</feature>
<protein>
    <submittedName>
        <fullName evidence="5">Helix-turn-helix domain-containing protein</fullName>
    </submittedName>
</protein>
<dbReference type="InterPro" id="IPR050204">
    <property type="entry name" value="AraC_XylS_family_regulators"/>
</dbReference>
<keyword evidence="6" id="KW-1185">Reference proteome</keyword>
<dbReference type="Pfam" id="PF12833">
    <property type="entry name" value="HTH_18"/>
    <property type="match status" value="1"/>
</dbReference>
<dbReference type="Proteomes" id="UP001148313">
    <property type="component" value="Unassembled WGS sequence"/>
</dbReference>
<dbReference type="Gene3D" id="1.10.10.60">
    <property type="entry name" value="Homeodomain-like"/>
    <property type="match status" value="1"/>
</dbReference>
<accession>A0ABT4VMI0</accession>
<evidence type="ECO:0000256" key="3">
    <source>
        <dbReference type="ARBA" id="ARBA00023163"/>
    </source>
</evidence>
<dbReference type="PANTHER" id="PTHR46796:SF6">
    <property type="entry name" value="ARAC SUBFAMILY"/>
    <property type="match status" value="1"/>
</dbReference>
<keyword evidence="2" id="KW-0238">DNA-binding</keyword>